<dbReference type="PANTHER" id="PTHR38846:SF1">
    <property type="entry name" value="C3H1-TYPE DOMAIN-CONTAINING PROTEIN"/>
    <property type="match status" value="1"/>
</dbReference>
<dbReference type="Proteomes" id="UP000243081">
    <property type="component" value="Unassembled WGS sequence"/>
</dbReference>
<feature type="region of interest" description="Disordered" evidence="1">
    <location>
        <begin position="1"/>
        <end position="20"/>
    </location>
</feature>
<name>A0A179ISP4_CORDF</name>
<organism evidence="2 3">
    <name type="scientific">Cordyceps confragosa</name>
    <name type="common">Lecanicillium lecanii</name>
    <dbReference type="NCBI Taxonomy" id="2714763"/>
    <lineage>
        <taxon>Eukaryota</taxon>
        <taxon>Fungi</taxon>
        <taxon>Dikarya</taxon>
        <taxon>Ascomycota</taxon>
        <taxon>Pezizomycotina</taxon>
        <taxon>Sordariomycetes</taxon>
        <taxon>Hypocreomycetidae</taxon>
        <taxon>Hypocreales</taxon>
        <taxon>Cordycipitaceae</taxon>
        <taxon>Akanthomyces</taxon>
    </lineage>
</organism>
<dbReference type="AlphaFoldDB" id="A0A179ISP4"/>
<feature type="compositionally biased region" description="Basic residues" evidence="1">
    <location>
        <begin position="185"/>
        <end position="202"/>
    </location>
</feature>
<keyword evidence="3" id="KW-1185">Reference proteome</keyword>
<comment type="caution">
    <text evidence="2">The sequence shown here is derived from an EMBL/GenBank/DDBJ whole genome shotgun (WGS) entry which is preliminary data.</text>
</comment>
<evidence type="ECO:0000313" key="2">
    <source>
        <dbReference type="EMBL" id="OAR05698.1"/>
    </source>
</evidence>
<dbReference type="OrthoDB" id="6105938at2759"/>
<dbReference type="PANTHER" id="PTHR38846">
    <property type="entry name" value="C3H1-TYPE DOMAIN-CONTAINING PROTEIN"/>
    <property type="match status" value="1"/>
</dbReference>
<evidence type="ECO:0000256" key="1">
    <source>
        <dbReference type="SAM" id="MobiDB-lite"/>
    </source>
</evidence>
<proteinExistence type="predicted"/>
<dbReference type="EMBL" id="LUKN01000150">
    <property type="protein sequence ID" value="OAR05698.1"/>
    <property type="molecule type" value="Genomic_DNA"/>
</dbReference>
<sequence>MSDTEVETKIPPSSQSHFAKFEEFTPDDAAPFEDEFKRLAASQEWIPGSQQYTTERTIAMRAEIKTHYFSSSQLPAAEAPDSSRFLLVTEEDELAGYQALCDEVGLPCYDTVPECKRNLKKTLVNIIDLIDVRRVIDLRTTPQRVKIWKDFEAFRDYTLQDEHRIDIRAAKEDGGYLASLLQHLKGGHPGRRRDKKRKGPKGPRRDKVSGGVRKRSRD</sequence>
<protein>
    <submittedName>
        <fullName evidence="2">Uncharacterized protein</fullName>
    </submittedName>
</protein>
<dbReference type="OMA" id="YRTEWAR"/>
<evidence type="ECO:0000313" key="3">
    <source>
        <dbReference type="Proteomes" id="UP000243081"/>
    </source>
</evidence>
<feature type="region of interest" description="Disordered" evidence="1">
    <location>
        <begin position="185"/>
        <end position="218"/>
    </location>
</feature>
<gene>
    <name evidence="2" type="ORF">LLEC1_07609</name>
</gene>
<accession>A0A179ISP4</accession>
<reference evidence="2 3" key="1">
    <citation type="submission" date="2016-03" db="EMBL/GenBank/DDBJ databases">
        <title>Fine-scale spatial genetic structure of a fungal parasite of coffee scale insects.</title>
        <authorList>
            <person name="Jackson D."/>
            <person name="Zemenick K.A."/>
            <person name="Malloure B."/>
            <person name="Quandt C.A."/>
            <person name="James T.Y."/>
        </authorList>
    </citation>
    <scope>NUCLEOTIDE SEQUENCE [LARGE SCALE GENOMIC DNA]</scope>
    <source>
        <strain evidence="2 3">UM487</strain>
    </source>
</reference>